<keyword evidence="5" id="KW-0573">Peptidoglycan synthesis</keyword>
<dbReference type="PANTHER" id="PTHR21581:SF33">
    <property type="entry name" value="D-ALANYL-D-ALANINE CARBOXYPEPTIDASE DACB"/>
    <property type="match status" value="1"/>
</dbReference>
<feature type="chain" id="PRO_5003190335" evidence="10">
    <location>
        <begin position="19"/>
        <end position="266"/>
    </location>
</feature>
<feature type="active site" description="Acyl-ester intermediate" evidence="7">
    <location>
        <position position="57"/>
    </location>
</feature>
<keyword evidence="6" id="KW-0961">Cell wall biogenesis/degradation</keyword>
<keyword evidence="2 10" id="KW-0732">Signal</keyword>
<dbReference type="GO" id="GO:0071555">
    <property type="term" value="P:cell wall organization"/>
    <property type="evidence" value="ECO:0007669"/>
    <property type="project" value="UniProtKB-KW"/>
</dbReference>
<evidence type="ECO:0000256" key="1">
    <source>
        <dbReference type="ARBA" id="ARBA00007164"/>
    </source>
</evidence>
<dbReference type="GO" id="GO:0008360">
    <property type="term" value="P:regulation of cell shape"/>
    <property type="evidence" value="ECO:0007669"/>
    <property type="project" value="UniProtKB-KW"/>
</dbReference>
<evidence type="ECO:0000313" key="13">
    <source>
        <dbReference type="Proteomes" id="UP000008721"/>
    </source>
</evidence>
<keyword evidence="12" id="KW-0645">Protease</keyword>
<dbReference type="Proteomes" id="UP000008721">
    <property type="component" value="Chromosome"/>
</dbReference>
<evidence type="ECO:0000256" key="3">
    <source>
        <dbReference type="ARBA" id="ARBA00022801"/>
    </source>
</evidence>
<evidence type="ECO:0000256" key="9">
    <source>
        <dbReference type="RuleBase" id="RU004016"/>
    </source>
</evidence>
<dbReference type="OrthoDB" id="9795979at2"/>
<evidence type="ECO:0000256" key="4">
    <source>
        <dbReference type="ARBA" id="ARBA00022960"/>
    </source>
</evidence>
<evidence type="ECO:0000256" key="7">
    <source>
        <dbReference type="PIRSR" id="PIRSR618044-1"/>
    </source>
</evidence>
<dbReference type="InterPro" id="IPR012338">
    <property type="entry name" value="Beta-lactam/transpept-like"/>
</dbReference>
<dbReference type="STRING" id="709032.Sulku_1872"/>
<dbReference type="InterPro" id="IPR001967">
    <property type="entry name" value="Peptidase_S11_N"/>
</dbReference>
<dbReference type="RefSeq" id="WP_013460729.1">
    <property type="nucleotide sequence ID" value="NC_014762.1"/>
</dbReference>
<evidence type="ECO:0000256" key="8">
    <source>
        <dbReference type="PIRSR" id="PIRSR618044-2"/>
    </source>
</evidence>
<evidence type="ECO:0000256" key="10">
    <source>
        <dbReference type="SAM" id="SignalP"/>
    </source>
</evidence>
<evidence type="ECO:0000259" key="11">
    <source>
        <dbReference type="Pfam" id="PF00768"/>
    </source>
</evidence>
<dbReference type="Gene3D" id="3.40.710.10">
    <property type="entry name" value="DD-peptidase/beta-lactamase superfamily"/>
    <property type="match status" value="1"/>
</dbReference>
<dbReference type="GO" id="GO:0009252">
    <property type="term" value="P:peptidoglycan biosynthetic process"/>
    <property type="evidence" value="ECO:0007669"/>
    <property type="project" value="UniProtKB-KW"/>
</dbReference>
<feature type="domain" description="Peptidase S11 D-alanyl-D-alanine carboxypeptidase A N-terminal" evidence="11">
    <location>
        <begin position="27"/>
        <end position="249"/>
    </location>
</feature>
<gene>
    <name evidence="12" type="ordered locus">Sulku_1872</name>
</gene>
<accession>E4U1Q9</accession>
<reference evidence="12 13" key="1">
    <citation type="journal article" date="2012" name="Stand. Genomic Sci.">
        <title>Complete genome sequence of the sulfur compounds oxidizing chemolithoautotroph Sulfuricurvum kujiense type strain (YK-1(T)).</title>
        <authorList>
            <person name="Han C."/>
            <person name="Kotsyurbenko O."/>
            <person name="Chertkov O."/>
            <person name="Held B."/>
            <person name="Lapidus A."/>
            <person name="Nolan M."/>
            <person name="Lucas S."/>
            <person name="Hammon N."/>
            <person name="Deshpande S."/>
            <person name="Cheng J.F."/>
            <person name="Tapia R."/>
            <person name="Goodwin L.A."/>
            <person name="Pitluck S."/>
            <person name="Liolios K."/>
            <person name="Pagani I."/>
            <person name="Ivanova N."/>
            <person name="Mavromatis K."/>
            <person name="Mikhailova N."/>
            <person name="Pati A."/>
            <person name="Chen A."/>
            <person name="Palaniappan K."/>
            <person name="Land M."/>
            <person name="Hauser L."/>
            <person name="Chang Y.J."/>
            <person name="Jeffries C.D."/>
            <person name="Brambilla E.M."/>
            <person name="Rohde M."/>
            <person name="Spring S."/>
            <person name="Sikorski J."/>
            <person name="Goker M."/>
            <person name="Woyke T."/>
            <person name="Bristow J."/>
            <person name="Eisen J.A."/>
            <person name="Markowitz V."/>
            <person name="Hugenholtz P."/>
            <person name="Kyrpides N.C."/>
            <person name="Klenk H.P."/>
            <person name="Detter J.C."/>
        </authorList>
    </citation>
    <scope>NUCLEOTIDE SEQUENCE [LARGE SCALE GENOMIC DNA]</scope>
    <source>
        <strain evidence="13">ATCC BAA-921 / DSM 16994 / JCM 11577 / YK-1</strain>
    </source>
</reference>
<evidence type="ECO:0000256" key="6">
    <source>
        <dbReference type="ARBA" id="ARBA00023316"/>
    </source>
</evidence>
<keyword evidence="13" id="KW-1185">Reference proteome</keyword>
<keyword evidence="12" id="KW-0121">Carboxypeptidase</keyword>
<evidence type="ECO:0000313" key="12">
    <source>
        <dbReference type="EMBL" id="ADR34532.1"/>
    </source>
</evidence>
<feature type="signal peptide" evidence="10">
    <location>
        <begin position="1"/>
        <end position="18"/>
    </location>
</feature>
<dbReference type="SUPFAM" id="SSF56601">
    <property type="entry name" value="beta-lactamase/transpeptidase-like"/>
    <property type="match status" value="1"/>
</dbReference>
<dbReference type="GO" id="GO:0006508">
    <property type="term" value="P:proteolysis"/>
    <property type="evidence" value="ECO:0007669"/>
    <property type="project" value="InterPro"/>
</dbReference>
<dbReference type="Pfam" id="PF00768">
    <property type="entry name" value="Peptidase_S11"/>
    <property type="match status" value="1"/>
</dbReference>
<keyword evidence="3" id="KW-0378">Hydrolase</keyword>
<proteinExistence type="inferred from homology"/>
<feature type="active site" description="Proton acceptor" evidence="7">
    <location>
        <position position="60"/>
    </location>
</feature>
<dbReference type="EMBL" id="CP002355">
    <property type="protein sequence ID" value="ADR34532.1"/>
    <property type="molecule type" value="Genomic_DNA"/>
</dbReference>
<dbReference type="eggNOG" id="COG1686">
    <property type="taxonomic scope" value="Bacteria"/>
</dbReference>
<sequence length="266" mass="30140">MIKRFSALLLGLSVSLSAQIDKAELNKFKVEALLVKDMTSKQMLYSKEPFKELHPASLTKVMTALLAIEHGKLNQPVTITREMTKVEPTIAGYRRGDVIILEDLIKAAMIKSDNDAAKAIAISIGGSEEHFVEMMNAKAKKIGMNHTHFMNPCGYDDKKHYSTPQDLLKMTEYAIKNKKFNDISRLNEHTYYSLNKHRKFYAYTHNRLLNRYQYAVGVKTGYTAKAGPCLIARAKKDGKDCVIVMMNAKGDRWKTAKNIFEQVLNS</sequence>
<protein>
    <submittedName>
        <fullName evidence="12">Peptidase S11 D-alanyl-D-alanine carboxypeptidase 1</fullName>
    </submittedName>
</protein>
<dbReference type="PRINTS" id="PR00725">
    <property type="entry name" value="DADACBPTASE1"/>
</dbReference>
<dbReference type="HOGENOM" id="CLU_027070_7_0_7"/>
<dbReference type="MEROPS" id="S11.004"/>
<organism evidence="12 13">
    <name type="scientific">Sulfuricurvum kujiense (strain ATCC BAA-921 / DSM 16994 / JCM 11577 / YK-1)</name>
    <dbReference type="NCBI Taxonomy" id="709032"/>
    <lineage>
        <taxon>Bacteria</taxon>
        <taxon>Pseudomonadati</taxon>
        <taxon>Campylobacterota</taxon>
        <taxon>Epsilonproteobacteria</taxon>
        <taxon>Campylobacterales</taxon>
        <taxon>Sulfurimonadaceae</taxon>
        <taxon>Sulfuricurvum</taxon>
    </lineage>
</organism>
<evidence type="ECO:0000256" key="5">
    <source>
        <dbReference type="ARBA" id="ARBA00022984"/>
    </source>
</evidence>
<feature type="binding site" evidence="8">
    <location>
        <position position="219"/>
    </location>
    <ligand>
        <name>substrate</name>
    </ligand>
</feature>
<dbReference type="PANTHER" id="PTHR21581">
    <property type="entry name" value="D-ALANYL-D-ALANINE CARBOXYPEPTIDASE"/>
    <property type="match status" value="1"/>
</dbReference>
<comment type="similarity">
    <text evidence="1 9">Belongs to the peptidase S11 family.</text>
</comment>
<evidence type="ECO:0000256" key="2">
    <source>
        <dbReference type="ARBA" id="ARBA00022729"/>
    </source>
</evidence>
<dbReference type="GO" id="GO:0009002">
    <property type="term" value="F:serine-type D-Ala-D-Ala carboxypeptidase activity"/>
    <property type="evidence" value="ECO:0007669"/>
    <property type="project" value="InterPro"/>
</dbReference>
<feature type="active site" evidence="7">
    <location>
        <position position="112"/>
    </location>
</feature>
<dbReference type="InterPro" id="IPR018044">
    <property type="entry name" value="Peptidase_S11"/>
</dbReference>
<name>E4U1Q9_SULKY</name>
<keyword evidence="4" id="KW-0133">Cell shape</keyword>
<dbReference type="AlphaFoldDB" id="E4U1Q9"/>
<dbReference type="KEGG" id="sku:Sulku_1872"/>